<dbReference type="InterPro" id="IPR026019">
    <property type="entry name" value="Ribul_P_3_epim"/>
</dbReference>
<dbReference type="Gene3D" id="3.20.20.70">
    <property type="entry name" value="Aldolase class I"/>
    <property type="match status" value="1"/>
</dbReference>
<name>A0A3B1DZ82_9ZZZZ</name>
<keyword evidence="12" id="KW-0464">Manganese</keyword>
<dbReference type="GO" id="GO:0005975">
    <property type="term" value="P:carbohydrate metabolic process"/>
    <property type="evidence" value="ECO:0007669"/>
    <property type="project" value="InterPro"/>
</dbReference>
<dbReference type="CDD" id="cd00429">
    <property type="entry name" value="RPE"/>
    <property type="match status" value="1"/>
</dbReference>
<comment type="catalytic activity">
    <reaction evidence="1">
        <text>D-ribulose 5-phosphate = D-xylulose 5-phosphate</text>
        <dbReference type="Rhea" id="RHEA:13677"/>
        <dbReference type="ChEBI" id="CHEBI:57737"/>
        <dbReference type="ChEBI" id="CHEBI:58121"/>
        <dbReference type="EC" id="5.1.3.1"/>
    </reaction>
</comment>
<dbReference type="InterPro" id="IPR000056">
    <property type="entry name" value="Ribul_P_3_epim-like"/>
</dbReference>
<dbReference type="InterPro" id="IPR013785">
    <property type="entry name" value="Aldolase_TIM"/>
</dbReference>
<comment type="subunit">
    <text evidence="7">Homodimer.</text>
</comment>
<comment type="cofactor">
    <cofactor evidence="2">
        <name>Mn(2+)</name>
        <dbReference type="ChEBI" id="CHEBI:29035"/>
    </cofactor>
</comment>
<dbReference type="HAMAP" id="MF_02227">
    <property type="entry name" value="RPE"/>
    <property type="match status" value="1"/>
</dbReference>
<proteinExistence type="inferred from homology"/>
<keyword evidence="14" id="KW-0119">Carbohydrate metabolism</keyword>
<accession>A0A3B1DZ82</accession>
<evidence type="ECO:0000256" key="13">
    <source>
        <dbReference type="ARBA" id="ARBA00023235"/>
    </source>
</evidence>
<keyword evidence="11" id="KW-0408">Iron</keyword>
<evidence type="ECO:0000256" key="12">
    <source>
        <dbReference type="ARBA" id="ARBA00023211"/>
    </source>
</evidence>
<evidence type="ECO:0000256" key="11">
    <source>
        <dbReference type="ARBA" id="ARBA00023004"/>
    </source>
</evidence>
<dbReference type="EC" id="5.1.3.1" evidence="8"/>
<evidence type="ECO:0000256" key="4">
    <source>
        <dbReference type="ARBA" id="ARBA00001947"/>
    </source>
</evidence>
<evidence type="ECO:0000256" key="2">
    <source>
        <dbReference type="ARBA" id="ARBA00001936"/>
    </source>
</evidence>
<dbReference type="InterPro" id="IPR011060">
    <property type="entry name" value="RibuloseP-bd_barrel"/>
</dbReference>
<dbReference type="NCBIfam" id="NF004076">
    <property type="entry name" value="PRK05581.1-4"/>
    <property type="match status" value="1"/>
</dbReference>
<sequence>MGKSIKVSASILCADFTKLGEEIKKCEDAGVDMIHIDVMDGHFVPVISIGDLMVKAVRSLTDLPIDVHLMIENPWAQIDKFIEAGSDIISLHAECYGVRRLACQKFGQFPKEVDQIDAQKARKDILKIKEAGKKVFMVLNPGTPMCLDQVLDDLDGVLIMSVNPGFSFQKFMPEVLPKIKDLRENFDGDISIDGGIKAETALEAVKAGANILATASYFFGSKNPKEAVVYLKNLC</sequence>
<evidence type="ECO:0000256" key="7">
    <source>
        <dbReference type="ARBA" id="ARBA00011738"/>
    </source>
</evidence>
<evidence type="ECO:0000256" key="6">
    <source>
        <dbReference type="ARBA" id="ARBA00009541"/>
    </source>
</evidence>
<keyword evidence="9" id="KW-0479">Metal-binding</keyword>
<keyword evidence="10" id="KW-0862">Zinc</keyword>
<dbReference type="EMBL" id="UOGJ01000138">
    <property type="protein sequence ID" value="VAX37855.1"/>
    <property type="molecule type" value="Genomic_DNA"/>
</dbReference>
<dbReference type="GO" id="GO:0046872">
    <property type="term" value="F:metal ion binding"/>
    <property type="evidence" value="ECO:0007669"/>
    <property type="project" value="UniProtKB-KW"/>
</dbReference>
<comment type="cofactor">
    <cofactor evidence="3">
        <name>Co(2+)</name>
        <dbReference type="ChEBI" id="CHEBI:48828"/>
    </cofactor>
</comment>
<dbReference type="Pfam" id="PF00834">
    <property type="entry name" value="Ribul_P_3_epim"/>
    <property type="match status" value="1"/>
</dbReference>
<evidence type="ECO:0000256" key="5">
    <source>
        <dbReference type="ARBA" id="ARBA00001954"/>
    </source>
</evidence>
<protein>
    <recommendedName>
        <fullName evidence="8">ribulose-phosphate 3-epimerase</fullName>
        <ecNumber evidence="8">5.1.3.1</ecNumber>
    </recommendedName>
</protein>
<dbReference type="AlphaFoldDB" id="A0A3B1DZ82"/>
<dbReference type="GO" id="GO:0006098">
    <property type="term" value="P:pentose-phosphate shunt"/>
    <property type="evidence" value="ECO:0007669"/>
    <property type="project" value="InterPro"/>
</dbReference>
<dbReference type="PIRSF" id="PIRSF001461">
    <property type="entry name" value="RPE"/>
    <property type="match status" value="1"/>
</dbReference>
<comment type="cofactor">
    <cofactor evidence="4">
        <name>Zn(2+)</name>
        <dbReference type="ChEBI" id="CHEBI:29105"/>
    </cofactor>
</comment>
<keyword evidence="13 15" id="KW-0413">Isomerase</keyword>
<dbReference type="GO" id="GO:0004750">
    <property type="term" value="F:D-ribulose-phosphate 3-epimerase activity"/>
    <property type="evidence" value="ECO:0007669"/>
    <property type="project" value="UniProtKB-EC"/>
</dbReference>
<evidence type="ECO:0000256" key="10">
    <source>
        <dbReference type="ARBA" id="ARBA00022833"/>
    </source>
</evidence>
<dbReference type="PANTHER" id="PTHR11749">
    <property type="entry name" value="RIBULOSE-5-PHOSPHATE-3-EPIMERASE"/>
    <property type="match status" value="1"/>
</dbReference>
<evidence type="ECO:0000256" key="9">
    <source>
        <dbReference type="ARBA" id="ARBA00022723"/>
    </source>
</evidence>
<gene>
    <name evidence="15" type="ORF">MNBD_UNCLBAC01-1679</name>
</gene>
<evidence type="ECO:0000256" key="3">
    <source>
        <dbReference type="ARBA" id="ARBA00001941"/>
    </source>
</evidence>
<dbReference type="FunFam" id="3.20.20.70:FF:000191">
    <property type="entry name" value="ribulose-phosphate 3-epimerase isoform X2"/>
    <property type="match status" value="1"/>
</dbReference>
<dbReference type="SUPFAM" id="SSF51366">
    <property type="entry name" value="Ribulose-phoshate binding barrel"/>
    <property type="match status" value="1"/>
</dbReference>
<evidence type="ECO:0000313" key="15">
    <source>
        <dbReference type="EMBL" id="VAX37855.1"/>
    </source>
</evidence>
<comment type="cofactor">
    <cofactor evidence="5">
        <name>Fe(2+)</name>
        <dbReference type="ChEBI" id="CHEBI:29033"/>
    </cofactor>
</comment>
<evidence type="ECO:0000256" key="14">
    <source>
        <dbReference type="ARBA" id="ARBA00023277"/>
    </source>
</evidence>
<comment type="similarity">
    <text evidence="6">Belongs to the ribulose-phosphate 3-epimerase family.</text>
</comment>
<evidence type="ECO:0000256" key="1">
    <source>
        <dbReference type="ARBA" id="ARBA00001782"/>
    </source>
</evidence>
<evidence type="ECO:0000256" key="8">
    <source>
        <dbReference type="ARBA" id="ARBA00013188"/>
    </source>
</evidence>
<organism evidence="15">
    <name type="scientific">hydrothermal vent metagenome</name>
    <dbReference type="NCBI Taxonomy" id="652676"/>
    <lineage>
        <taxon>unclassified sequences</taxon>
        <taxon>metagenomes</taxon>
        <taxon>ecological metagenomes</taxon>
    </lineage>
</organism>
<reference evidence="15" key="1">
    <citation type="submission" date="2018-06" db="EMBL/GenBank/DDBJ databases">
        <authorList>
            <person name="Zhirakovskaya E."/>
        </authorList>
    </citation>
    <scope>NUCLEOTIDE SEQUENCE</scope>
</reference>